<reference evidence="3" key="1">
    <citation type="submission" date="2019-12" db="EMBL/GenBank/DDBJ databases">
        <authorList>
            <person name="Cremers G."/>
        </authorList>
    </citation>
    <scope>NUCLEOTIDE SEQUENCE</scope>
    <source>
        <strain evidence="3">Vvax</strain>
    </source>
</reference>
<accession>A0A679JPW2</accession>
<feature type="transmembrane region" description="Helical" evidence="2">
    <location>
        <begin position="69"/>
        <end position="87"/>
    </location>
</feature>
<organism evidence="3">
    <name type="scientific">Variovorax paradoxus</name>
    <dbReference type="NCBI Taxonomy" id="34073"/>
    <lineage>
        <taxon>Bacteria</taxon>
        <taxon>Pseudomonadati</taxon>
        <taxon>Pseudomonadota</taxon>
        <taxon>Betaproteobacteria</taxon>
        <taxon>Burkholderiales</taxon>
        <taxon>Comamonadaceae</taxon>
        <taxon>Variovorax</taxon>
    </lineage>
</organism>
<keyword evidence="2" id="KW-0472">Membrane</keyword>
<sequence>MADDAEISNHPSRPTAGADEAAADDANADKAYARNAVNQTGRKIMSFEDRAAEWHAACSKRIAADPVKSVLLAAAGGALLAGLLLAFDRSGCRWP</sequence>
<dbReference type="EMBL" id="LR743508">
    <property type="protein sequence ID" value="CAA2109347.1"/>
    <property type="molecule type" value="Genomic_DNA"/>
</dbReference>
<protein>
    <recommendedName>
        <fullName evidence="4">DUF883 domain-containing protein</fullName>
    </recommendedName>
</protein>
<evidence type="ECO:0000256" key="1">
    <source>
        <dbReference type="SAM" id="MobiDB-lite"/>
    </source>
</evidence>
<evidence type="ECO:0000256" key="2">
    <source>
        <dbReference type="SAM" id="Phobius"/>
    </source>
</evidence>
<proteinExistence type="predicted"/>
<keyword evidence="2" id="KW-1133">Transmembrane helix</keyword>
<feature type="region of interest" description="Disordered" evidence="1">
    <location>
        <begin position="1"/>
        <end position="24"/>
    </location>
</feature>
<dbReference type="AlphaFoldDB" id="A0A679JPW2"/>
<keyword evidence="2" id="KW-0812">Transmembrane</keyword>
<dbReference type="RefSeq" id="WP_339093293.1">
    <property type="nucleotide sequence ID" value="NZ_LR743508.1"/>
</dbReference>
<name>A0A679JPW2_VARPD</name>
<evidence type="ECO:0000313" key="3">
    <source>
        <dbReference type="EMBL" id="CAA2109347.1"/>
    </source>
</evidence>
<gene>
    <name evidence="3" type="ORF">VVAX_05618</name>
</gene>
<evidence type="ECO:0008006" key="4">
    <source>
        <dbReference type="Google" id="ProtNLM"/>
    </source>
</evidence>